<accession>A0ABV6FRN3</accession>
<feature type="transmembrane region" description="Helical" evidence="1">
    <location>
        <begin position="20"/>
        <end position="42"/>
    </location>
</feature>
<evidence type="ECO:0000313" key="3">
    <source>
        <dbReference type="Proteomes" id="UP001589797"/>
    </source>
</evidence>
<name>A0ABV6FRN3_9BACT</name>
<evidence type="ECO:0008006" key="4">
    <source>
        <dbReference type="Google" id="ProtNLM"/>
    </source>
</evidence>
<keyword evidence="1" id="KW-0472">Membrane</keyword>
<protein>
    <recommendedName>
        <fullName evidence="4">Flagellin N-terminal-like domain-containing protein</fullName>
    </recommendedName>
</protein>
<sequence>MDLKKNVKFKIGSEDWEMPLGVLLMLIAVALILMILGAYLGFTFGERQFSSSSLPTLESIVAKTAEHFAGNIQA</sequence>
<organism evidence="2 3">
    <name type="scientific">Fontibacter flavus</name>
    <dbReference type="NCBI Taxonomy" id="654838"/>
    <lineage>
        <taxon>Bacteria</taxon>
        <taxon>Pseudomonadati</taxon>
        <taxon>Bacteroidota</taxon>
        <taxon>Cytophagia</taxon>
        <taxon>Cytophagales</taxon>
        <taxon>Cyclobacteriaceae</taxon>
        <taxon>Fontibacter</taxon>
    </lineage>
</organism>
<gene>
    <name evidence="2" type="ORF">ACFFIP_07495</name>
</gene>
<dbReference type="RefSeq" id="WP_382386977.1">
    <property type="nucleotide sequence ID" value="NZ_JBHLWI010000017.1"/>
</dbReference>
<keyword evidence="1" id="KW-1133">Transmembrane helix</keyword>
<keyword evidence="3" id="KW-1185">Reference proteome</keyword>
<reference evidence="2 3" key="1">
    <citation type="submission" date="2024-09" db="EMBL/GenBank/DDBJ databases">
        <authorList>
            <person name="Sun Q."/>
            <person name="Mori K."/>
        </authorList>
    </citation>
    <scope>NUCLEOTIDE SEQUENCE [LARGE SCALE GENOMIC DNA]</scope>
    <source>
        <strain evidence="2 3">CCM 7650</strain>
    </source>
</reference>
<comment type="caution">
    <text evidence="2">The sequence shown here is derived from an EMBL/GenBank/DDBJ whole genome shotgun (WGS) entry which is preliminary data.</text>
</comment>
<keyword evidence="1" id="KW-0812">Transmembrane</keyword>
<evidence type="ECO:0000313" key="2">
    <source>
        <dbReference type="EMBL" id="MFC0262526.1"/>
    </source>
</evidence>
<dbReference type="Proteomes" id="UP001589797">
    <property type="component" value="Unassembled WGS sequence"/>
</dbReference>
<dbReference type="EMBL" id="JBHLWI010000017">
    <property type="protein sequence ID" value="MFC0262526.1"/>
    <property type="molecule type" value="Genomic_DNA"/>
</dbReference>
<proteinExistence type="predicted"/>
<evidence type="ECO:0000256" key="1">
    <source>
        <dbReference type="SAM" id="Phobius"/>
    </source>
</evidence>